<sequence length="87" mass="9719">MIDKKVYVTKGVDYPVSSRVDSHHTVPQTGVGSSPARKRRGLLFVWPETIDQEGRRKALFVSRCGGFFLSEQSTGFIYYIVKHGGVS</sequence>
<name>A0A1G8NLK9_ANEMI</name>
<protein>
    <submittedName>
        <fullName evidence="1">Uncharacterized protein</fullName>
    </submittedName>
</protein>
<proteinExistence type="predicted"/>
<organism evidence="1 2">
    <name type="scientific">Aneurinibacillus migulanus</name>
    <name type="common">Bacillus migulanus</name>
    <dbReference type="NCBI Taxonomy" id="47500"/>
    <lineage>
        <taxon>Bacteria</taxon>
        <taxon>Bacillati</taxon>
        <taxon>Bacillota</taxon>
        <taxon>Bacilli</taxon>
        <taxon>Bacillales</taxon>
        <taxon>Paenibacillaceae</taxon>
        <taxon>Aneurinibacillus group</taxon>
        <taxon>Aneurinibacillus</taxon>
    </lineage>
</organism>
<gene>
    <name evidence="1" type="ORF">SAMN04487909_10825</name>
</gene>
<dbReference type="GeneID" id="87589367"/>
<accession>A0A1G8NLK9</accession>
<dbReference type="EMBL" id="FNED01000008">
    <property type="protein sequence ID" value="SDI81149.1"/>
    <property type="molecule type" value="Genomic_DNA"/>
</dbReference>
<evidence type="ECO:0000313" key="2">
    <source>
        <dbReference type="Proteomes" id="UP000182836"/>
    </source>
</evidence>
<reference evidence="1 2" key="1">
    <citation type="submission" date="2016-10" db="EMBL/GenBank/DDBJ databases">
        <authorList>
            <person name="de Groot N.N."/>
        </authorList>
    </citation>
    <scope>NUCLEOTIDE SEQUENCE [LARGE SCALE GENOMIC DNA]</scope>
    <source>
        <strain evidence="1 2">DSM 2895</strain>
    </source>
</reference>
<dbReference type="Proteomes" id="UP000182836">
    <property type="component" value="Unassembled WGS sequence"/>
</dbReference>
<dbReference type="AlphaFoldDB" id="A0A1G8NLK9"/>
<evidence type="ECO:0000313" key="1">
    <source>
        <dbReference type="EMBL" id="SDI81149.1"/>
    </source>
</evidence>
<dbReference type="RefSeq" id="WP_152961990.1">
    <property type="nucleotide sequence ID" value="NZ_LGUG01000004.1"/>
</dbReference>